<sequence length="543" mass="58938">MSEAQVTWEDGKSTAGAVAERGDRLEGCGPPGQHRRGERPPERAQIEPRSTGDAQDARRRCRADQAHEGRLRPPARDADTAPHRVSDREDGDGTAPEAGAPLHVRGTPPARHCRRVRHRPRRHARVPRRVQAGLLRGGLAPRPGRPGAPAVPGVDVAQDEARGRPVREDRRRGRLGDTVRRPGGRDGESRGPEHGRDHDDAAEARDGLALRERAGPGPRRTPSRHAQGAAQLPRHDVQRDLRVREDGGPVRLLLLHGRGEGEASGEREEVARRAVSAGRRVQAVGLQGRRILRHDQPEGDRPAVARHIREGGNSLPPPREEAEHGAPHPRVRGVSHPLRGGPRRRAARVRREGFRGFPRRRQVHIRRGVPPPPELHAPTPGPERSHHRADQGRRPRRPAGREERHRGPGRGARRRGVRASGRDAPPRGRGEVDEGPAEAGRPGVRRGAPGDTQDARGEQRVRRPGHDTEPHGREGGQRGRAGGGTGLLEWGADDTGGRGRLGQRAGEEAVPAPLDGAGEPAAAGRRSHEGGKQMGKAPEPQDM</sequence>
<evidence type="ECO:0000313" key="2">
    <source>
        <dbReference type="EMBL" id="EJK71832.1"/>
    </source>
</evidence>
<dbReference type="OMA" id="HPRGVHH"/>
<proteinExistence type="predicted"/>
<feature type="compositionally biased region" description="Basic residues" evidence="1">
    <location>
        <begin position="407"/>
        <end position="417"/>
    </location>
</feature>
<protein>
    <submittedName>
        <fullName evidence="2">Uncharacterized protein</fullName>
    </submittedName>
</protein>
<feature type="compositionally biased region" description="Basic and acidic residues" evidence="1">
    <location>
        <begin position="453"/>
        <end position="477"/>
    </location>
</feature>
<feature type="compositionally biased region" description="Basic residues" evidence="1">
    <location>
        <begin position="357"/>
        <end position="367"/>
    </location>
</feature>
<feature type="compositionally biased region" description="Low complexity" evidence="1">
    <location>
        <begin position="437"/>
        <end position="450"/>
    </location>
</feature>
<feature type="compositionally biased region" description="Basic and acidic residues" evidence="1">
    <location>
        <begin position="233"/>
        <end position="248"/>
    </location>
</feature>
<feature type="compositionally biased region" description="Basic and acidic residues" evidence="1">
    <location>
        <begin position="55"/>
        <end position="88"/>
    </location>
</feature>
<dbReference type="EMBL" id="AGNL01006729">
    <property type="protein sequence ID" value="EJK71832.1"/>
    <property type="molecule type" value="Genomic_DNA"/>
</dbReference>
<evidence type="ECO:0000313" key="3">
    <source>
        <dbReference type="Proteomes" id="UP000266841"/>
    </source>
</evidence>
<keyword evidence="3" id="KW-1185">Reference proteome</keyword>
<feature type="compositionally biased region" description="Basic and acidic residues" evidence="1">
    <location>
        <begin position="159"/>
        <end position="214"/>
    </location>
</feature>
<evidence type="ECO:0000256" key="1">
    <source>
        <dbReference type="SAM" id="MobiDB-lite"/>
    </source>
</evidence>
<name>K0TLG1_THAOC</name>
<feature type="compositionally biased region" description="Basic residues" evidence="1">
    <location>
        <begin position="111"/>
        <end position="128"/>
    </location>
</feature>
<organism evidence="2 3">
    <name type="scientific">Thalassiosira oceanica</name>
    <name type="common">Marine diatom</name>
    <dbReference type="NCBI Taxonomy" id="159749"/>
    <lineage>
        <taxon>Eukaryota</taxon>
        <taxon>Sar</taxon>
        <taxon>Stramenopiles</taxon>
        <taxon>Ochrophyta</taxon>
        <taxon>Bacillariophyta</taxon>
        <taxon>Coscinodiscophyceae</taxon>
        <taxon>Thalassiosirophycidae</taxon>
        <taxon>Thalassiosirales</taxon>
        <taxon>Thalassiosiraceae</taxon>
        <taxon>Thalassiosira</taxon>
    </lineage>
</organism>
<gene>
    <name evidence="2" type="ORF">THAOC_06692</name>
</gene>
<feature type="compositionally biased region" description="Basic and acidic residues" evidence="1">
    <location>
        <begin position="420"/>
        <end position="432"/>
    </location>
</feature>
<accession>K0TLG1</accession>
<feature type="compositionally biased region" description="Low complexity" evidence="1">
    <location>
        <begin position="129"/>
        <end position="156"/>
    </location>
</feature>
<comment type="caution">
    <text evidence="2">The sequence shown here is derived from an EMBL/GenBank/DDBJ whole genome shotgun (WGS) entry which is preliminary data.</text>
</comment>
<feature type="compositionally biased region" description="Pro residues" evidence="1">
    <location>
        <begin position="369"/>
        <end position="381"/>
    </location>
</feature>
<reference evidence="2 3" key="1">
    <citation type="journal article" date="2012" name="Genome Biol.">
        <title>Genome and low-iron response of an oceanic diatom adapted to chronic iron limitation.</title>
        <authorList>
            <person name="Lommer M."/>
            <person name="Specht M."/>
            <person name="Roy A.S."/>
            <person name="Kraemer L."/>
            <person name="Andreson R."/>
            <person name="Gutowska M.A."/>
            <person name="Wolf J."/>
            <person name="Bergner S.V."/>
            <person name="Schilhabel M.B."/>
            <person name="Klostermeier U.C."/>
            <person name="Beiko R.G."/>
            <person name="Rosenstiel P."/>
            <person name="Hippler M."/>
            <person name="Laroche J."/>
        </authorList>
    </citation>
    <scope>NUCLEOTIDE SEQUENCE [LARGE SCALE GENOMIC DNA]</scope>
    <source>
        <strain evidence="2 3">CCMP1005</strain>
    </source>
</reference>
<feature type="compositionally biased region" description="Low complexity" evidence="1">
    <location>
        <begin position="273"/>
        <end position="285"/>
    </location>
</feature>
<dbReference type="AlphaFoldDB" id="K0TLG1"/>
<feature type="compositionally biased region" description="Basic and acidic residues" evidence="1">
    <location>
        <begin position="257"/>
        <end position="272"/>
    </location>
</feature>
<feature type="compositionally biased region" description="Basic and acidic residues" evidence="1">
    <location>
        <begin position="388"/>
        <end position="406"/>
    </location>
</feature>
<feature type="compositionally biased region" description="Basic and acidic residues" evidence="1">
    <location>
        <begin position="293"/>
        <end position="310"/>
    </location>
</feature>
<dbReference type="Proteomes" id="UP000266841">
    <property type="component" value="Unassembled WGS sequence"/>
</dbReference>
<feature type="region of interest" description="Disordered" evidence="1">
    <location>
        <begin position="1"/>
        <end position="543"/>
    </location>
</feature>